<dbReference type="Pfam" id="PF12146">
    <property type="entry name" value="Hydrolase_4"/>
    <property type="match status" value="1"/>
</dbReference>
<evidence type="ECO:0000313" key="4">
    <source>
        <dbReference type="Proteomes" id="UP001144256"/>
    </source>
</evidence>
<evidence type="ECO:0000256" key="1">
    <source>
        <dbReference type="ARBA" id="ARBA00022801"/>
    </source>
</evidence>
<keyword evidence="1 3" id="KW-0378">Hydrolase</keyword>
<sequence length="315" mass="36775">MKSNYSSYISISKKININKTMQYIMVRGDINNPILLFLHGGPGIPYSPIAHEFQKNIEKSFLVVNWDQRGAGKSYNSSIAVNTMNLDQFILDTKEVVDYLIKEYNKNKIFMAAQSMGTVYGLMTVYKYPDKFYGYIGSGQMIDTYKSEKLSYDFILNKAKVLNNIEAVEELLEIGNPPYDNLIEDIGKERKWLNILGYIERNSNYFKMLTDNCSEEEIDIIMKGQEVSIKHLFTDIYKKNIDFNKTIKKIKVPTYFCMGRYDYVTPQIIVQQYCDKLIAPRKRCIWFEESAHFPEIEEPNKYYNTLINILGDTFN</sequence>
<dbReference type="PANTHER" id="PTHR43194:SF2">
    <property type="entry name" value="PEROXISOMAL MEMBRANE PROTEIN LPX1"/>
    <property type="match status" value="1"/>
</dbReference>
<feature type="domain" description="Serine aminopeptidase S33" evidence="2">
    <location>
        <begin position="58"/>
        <end position="293"/>
    </location>
</feature>
<name>A0A9W5Y9V0_9FIRM</name>
<dbReference type="RefSeq" id="WP_281813533.1">
    <property type="nucleotide sequence ID" value="NZ_BRLB01000002.1"/>
</dbReference>
<dbReference type="GO" id="GO:0008233">
    <property type="term" value="F:peptidase activity"/>
    <property type="evidence" value="ECO:0007669"/>
    <property type="project" value="InterPro"/>
</dbReference>
<dbReference type="InterPro" id="IPR050228">
    <property type="entry name" value="Carboxylesterase_BioH"/>
</dbReference>
<accession>A0A9W5Y9V0</accession>
<proteinExistence type="predicted"/>
<organism evidence="3 4">
    <name type="scientific">Vallitalea longa</name>
    <dbReference type="NCBI Taxonomy" id="2936439"/>
    <lineage>
        <taxon>Bacteria</taxon>
        <taxon>Bacillati</taxon>
        <taxon>Bacillota</taxon>
        <taxon>Clostridia</taxon>
        <taxon>Lachnospirales</taxon>
        <taxon>Vallitaleaceae</taxon>
        <taxon>Vallitalea</taxon>
    </lineage>
</organism>
<evidence type="ECO:0000259" key="2">
    <source>
        <dbReference type="Pfam" id="PF12146"/>
    </source>
</evidence>
<dbReference type="InterPro" id="IPR002410">
    <property type="entry name" value="Peptidase_S33"/>
</dbReference>
<dbReference type="AlphaFoldDB" id="A0A9W5Y9V0"/>
<dbReference type="PANTHER" id="PTHR43194">
    <property type="entry name" value="HYDROLASE ALPHA/BETA FOLD FAMILY"/>
    <property type="match status" value="1"/>
</dbReference>
<evidence type="ECO:0000313" key="3">
    <source>
        <dbReference type="EMBL" id="GKX28776.1"/>
    </source>
</evidence>
<dbReference type="EMBL" id="BRLB01000002">
    <property type="protein sequence ID" value="GKX28776.1"/>
    <property type="molecule type" value="Genomic_DNA"/>
</dbReference>
<reference evidence="3" key="1">
    <citation type="submission" date="2022-06" db="EMBL/GenBank/DDBJ databases">
        <title>Vallitalea longa sp. nov., an anaerobic bacterium isolated from marine sediment.</title>
        <authorList>
            <person name="Hirano S."/>
            <person name="Terahara T."/>
            <person name="Mori K."/>
            <person name="Hamada M."/>
            <person name="Matsumoto R."/>
            <person name="Kobayashi T."/>
        </authorList>
    </citation>
    <scope>NUCLEOTIDE SEQUENCE</scope>
    <source>
        <strain evidence="3">SH18-1</strain>
    </source>
</reference>
<comment type="caution">
    <text evidence="3">The sequence shown here is derived from an EMBL/GenBank/DDBJ whole genome shotgun (WGS) entry which is preliminary data.</text>
</comment>
<dbReference type="GO" id="GO:0006508">
    <property type="term" value="P:proteolysis"/>
    <property type="evidence" value="ECO:0007669"/>
    <property type="project" value="InterPro"/>
</dbReference>
<dbReference type="InterPro" id="IPR029058">
    <property type="entry name" value="AB_hydrolase_fold"/>
</dbReference>
<dbReference type="Proteomes" id="UP001144256">
    <property type="component" value="Unassembled WGS sequence"/>
</dbReference>
<protein>
    <submittedName>
        <fullName evidence="3">Alpha/beta hydrolase</fullName>
    </submittedName>
</protein>
<dbReference type="SUPFAM" id="SSF53474">
    <property type="entry name" value="alpha/beta-Hydrolases"/>
    <property type="match status" value="1"/>
</dbReference>
<dbReference type="InterPro" id="IPR022742">
    <property type="entry name" value="Hydrolase_4"/>
</dbReference>
<dbReference type="PRINTS" id="PR00793">
    <property type="entry name" value="PROAMNOPTASE"/>
</dbReference>
<gene>
    <name evidence="3" type="ORF">SH1V18_12560</name>
</gene>
<keyword evidence="4" id="KW-1185">Reference proteome</keyword>
<dbReference type="Gene3D" id="3.40.50.1820">
    <property type="entry name" value="alpha/beta hydrolase"/>
    <property type="match status" value="1"/>
</dbReference>